<evidence type="ECO:0000256" key="12">
    <source>
        <dbReference type="SAM" id="MobiDB-lite"/>
    </source>
</evidence>
<dbReference type="Gene3D" id="2.170.130.10">
    <property type="entry name" value="TonB-dependent receptor, plug domain"/>
    <property type="match status" value="1"/>
</dbReference>
<dbReference type="CDD" id="cd01347">
    <property type="entry name" value="ligand_gated_channel"/>
    <property type="match status" value="1"/>
</dbReference>
<evidence type="ECO:0000256" key="8">
    <source>
        <dbReference type="ARBA" id="ARBA00023237"/>
    </source>
</evidence>
<feature type="compositionally biased region" description="Polar residues" evidence="12">
    <location>
        <begin position="656"/>
        <end position="673"/>
    </location>
</feature>
<dbReference type="PANTHER" id="PTHR40980">
    <property type="entry name" value="PLUG DOMAIN-CONTAINING PROTEIN"/>
    <property type="match status" value="1"/>
</dbReference>
<evidence type="ECO:0000259" key="14">
    <source>
        <dbReference type="Pfam" id="PF00593"/>
    </source>
</evidence>
<gene>
    <name evidence="16" type="ORF">ACFQ2X_12270</name>
</gene>
<dbReference type="Pfam" id="PF07715">
    <property type="entry name" value="Plug"/>
    <property type="match status" value="1"/>
</dbReference>
<protein>
    <submittedName>
        <fullName evidence="16">TonB-dependent receptor</fullName>
    </submittedName>
</protein>
<feature type="short sequence motif" description="TonB C-terminal box" evidence="10">
    <location>
        <begin position="890"/>
        <end position="907"/>
    </location>
</feature>
<evidence type="ECO:0000256" key="1">
    <source>
        <dbReference type="ARBA" id="ARBA00004571"/>
    </source>
</evidence>
<dbReference type="InterPro" id="IPR000531">
    <property type="entry name" value="Beta-barrel_TonB"/>
</dbReference>
<dbReference type="SUPFAM" id="SSF56935">
    <property type="entry name" value="Porins"/>
    <property type="match status" value="1"/>
</dbReference>
<dbReference type="Proteomes" id="UP001597264">
    <property type="component" value="Unassembled WGS sequence"/>
</dbReference>
<evidence type="ECO:0000256" key="4">
    <source>
        <dbReference type="ARBA" id="ARBA00022692"/>
    </source>
</evidence>
<feature type="domain" description="TonB-dependent receptor plug" evidence="15">
    <location>
        <begin position="58"/>
        <end position="172"/>
    </location>
</feature>
<dbReference type="RefSeq" id="WP_230437414.1">
    <property type="nucleotide sequence ID" value="NZ_CP087715.1"/>
</dbReference>
<dbReference type="Pfam" id="PF00593">
    <property type="entry name" value="TonB_dep_Rec_b-barrel"/>
    <property type="match status" value="1"/>
</dbReference>
<sequence length="907" mass="100367">MSIRNISGGNALLLKKNSLLAVAIAAVIGGSGASAEEMLEEVVVEGFRGTLVKSRDLKRDAVGTQDSIVAEDIAEFPDLNLAESLQRIPGVTITRDGGEGRRIAVRGLDSNFALVQLNGMDVLGNTDTAMDSRSQGSRDRAFDFNLFASELFSQVDVKKSYSASQDEGGLAGNVGLRTAKPFDYEGFNLAVSGQLGSNELTEDASPRTAMLISNTWENFGALASAAYSSRDTLEQGVNTYRWRRRADDNGAASIYGPAVTAEEEAAMRNGEVLAPRAVGRLSAWFNDQERLGLTTAFQFRADTFDLTLDMLYGELNSVRDEYHLNPRGNEGSMAYGAGVTTNDVTIVDGVLLAGDYTDTGINVESRDHQVDTEFSQVVLSGNWYLSDRLTLRGLVGNETSDLDVDSLKVFTETRGDFSFDYTRDIMEPVIAYGQDMTDASQYWLEELDIFGSVNETENSTVKFDLDYTPNDTDLVRAGVSFKALENRTIREDRNDILNDYDNGRDYADLLDDSFFRTMSGNEAGTWAVVDAYAVLNSDLVSRLNSEGDNDPLAVSVDIGDSTDRVREETSSLYVEYEWDRQLGALPFRGNIGLRYYETDTASDYSQNDQLLTLERTYDGLLPAVNLVVQPSDDTYVRFGWSRNVTRPSYGDLSGAPQVNTDSGSLEVSGTNPTLEPYESDNLDVSYEWYFTDAGYMAIGYYRKDLDGYIVQQTEMMPFAETGVSTSLLPEDYTLDSQARVTRAVNSESATLQGIEFTLQRDFDFLPAPFNQMGIVGSYTRADGEVNNYAGGEQLSTTDFPNLSKNAGNITLYYETDVWGTRLSQSYRSDYIQNASDGNDEDYRGFLASTFWDLSAFYNVNDRLKLTLEGSNLTDEQDRQYSSKDAVKRLYNVTNSGRTVYLGVSYQF</sequence>
<comment type="similarity">
    <text evidence="9 11">Belongs to the TonB-dependent receptor family.</text>
</comment>
<evidence type="ECO:0000256" key="2">
    <source>
        <dbReference type="ARBA" id="ARBA00022448"/>
    </source>
</evidence>
<dbReference type="InterPro" id="IPR010917">
    <property type="entry name" value="TonB_rcpt_CS"/>
</dbReference>
<keyword evidence="5 13" id="KW-0732">Signal</keyword>
<organism evidence="16 17">
    <name type="scientific">Microbulbifer celer</name>
    <dbReference type="NCBI Taxonomy" id="435905"/>
    <lineage>
        <taxon>Bacteria</taxon>
        <taxon>Pseudomonadati</taxon>
        <taxon>Pseudomonadota</taxon>
        <taxon>Gammaproteobacteria</taxon>
        <taxon>Cellvibrionales</taxon>
        <taxon>Microbulbiferaceae</taxon>
        <taxon>Microbulbifer</taxon>
    </lineage>
</organism>
<keyword evidence="2 9" id="KW-0813">Transport</keyword>
<reference evidence="17" key="1">
    <citation type="journal article" date="2019" name="Int. J. Syst. Evol. Microbiol.">
        <title>The Global Catalogue of Microorganisms (GCM) 10K type strain sequencing project: providing services to taxonomists for standard genome sequencing and annotation.</title>
        <authorList>
            <consortium name="The Broad Institute Genomics Platform"/>
            <consortium name="The Broad Institute Genome Sequencing Center for Infectious Disease"/>
            <person name="Wu L."/>
            <person name="Ma J."/>
        </authorList>
    </citation>
    <scope>NUCLEOTIDE SEQUENCE [LARGE SCALE GENOMIC DNA]</scope>
    <source>
        <strain evidence="17">CCUG 54356</strain>
    </source>
</reference>
<dbReference type="InterPro" id="IPR010104">
    <property type="entry name" value="TonB_rcpt_bac"/>
</dbReference>
<keyword evidence="6 11" id="KW-0798">TonB box</keyword>
<evidence type="ECO:0000259" key="15">
    <source>
        <dbReference type="Pfam" id="PF07715"/>
    </source>
</evidence>
<evidence type="ECO:0000256" key="13">
    <source>
        <dbReference type="SAM" id="SignalP"/>
    </source>
</evidence>
<evidence type="ECO:0000256" key="9">
    <source>
        <dbReference type="PROSITE-ProRule" id="PRU01360"/>
    </source>
</evidence>
<keyword evidence="8 9" id="KW-0998">Cell outer membrane</keyword>
<feature type="domain" description="TonB-dependent receptor-like beta-barrel" evidence="14">
    <location>
        <begin position="433"/>
        <end position="872"/>
    </location>
</feature>
<dbReference type="InterPro" id="IPR037066">
    <property type="entry name" value="Plug_dom_sf"/>
</dbReference>
<feature type="region of interest" description="Disordered" evidence="12">
    <location>
        <begin position="651"/>
        <end position="676"/>
    </location>
</feature>
<accession>A0ABW3UA10</accession>
<evidence type="ECO:0000256" key="5">
    <source>
        <dbReference type="ARBA" id="ARBA00022729"/>
    </source>
</evidence>
<dbReference type="InterPro" id="IPR039426">
    <property type="entry name" value="TonB-dep_rcpt-like"/>
</dbReference>
<dbReference type="NCBIfam" id="TIGR01782">
    <property type="entry name" value="TonB-Xanth-Caul"/>
    <property type="match status" value="1"/>
</dbReference>
<evidence type="ECO:0000256" key="11">
    <source>
        <dbReference type="RuleBase" id="RU003357"/>
    </source>
</evidence>
<evidence type="ECO:0000313" key="16">
    <source>
        <dbReference type="EMBL" id="MFD1217379.1"/>
    </source>
</evidence>
<evidence type="ECO:0000256" key="6">
    <source>
        <dbReference type="ARBA" id="ARBA00023077"/>
    </source>
</evidence>
<dbReference type="InterPro" id="IPR012910">
    <property type="entry name" value="Plug_dom"/>
</dbReference>
<comment type="caution">
    <text evidence="16">The sequence shown here is derived from an EMBL/GenBank/DDBJ whole genome shotgun (WGS) entry which is preliminary data.</text>
</comment>
<evidence type="ECO:0000256" key="7">
    <source>
        <dbReference type="ARBA" id="ARBA00023136"/>
    </source>
</evidence>
<feature type="chain" id="PRO_5045339676" evidence="13">
    <location>
        <begin position="36"/>
        <end position="907"/>
    </location>
</feature>
<keyword evidence="3 9" id="KW-1134">Transmembrane beta strand</keyword>
<keyword evidence="4 9" id="KW-0812">Transmembrane</keyword>
<dbReference type="PROSITE" id="PS52016">
    <property type="entry name" value="TONB_DEPENDENT_REC_3"/>
    <property type="match status" value="1"/>
</dbReference>
<evidence type="ECO:0000256" key="3">
    <source>
        <dbReference type="ARBA" id="ARBA00022452"/>
    </source>
</evidence>
<keyword evidence="16" id="KW-0675">Receptor</keyword>
<dbReference type="Gene3D" id="2.40.170.20">
    <property type="entry name" value="TonB-dependent receptor, beta-barrel domain"/>
    <property type="match status" value="1"/>
</dbReference>
<evidence type="ECO:0000313" key="17">
    <source>
        <dbReference type="Proteomes" id="UP001597264"/>
    </source>
</evidence>
<dbReference type="PANTHER" id="PTHR40980:SF3">
    <property type="entry name" value="TONB-DEPENDENT RECEPTOR-LIKE BETA-BARREL DOMAIN-CONTAINING PROTEIN"/>
    <property type="match status" value="1"/>
</dbReference>
<dbReference type="InterPro" id="IPR036942">
    <property type="entry name" value="Beta-barrel_TonB_sf"/>
</dbReference>
<dbReference type="EMBL" id="JBHTLR010000014">
    <property type="protein sequence ID" value="MFD1217379.1"/>
    <property type="molecule type" value="Genomic_DNA"/>
</dbReference>
<dbReference type="PROSITE" id="PS01156">
    <property type="entry name" value="TONB_DEPENDENT_REC_2"/>
    <property type="match status" value="1"/>
</dbReference>
<keyword evidence="17" id="KW-1185">Reference proteome</keyword>
<evidence type="ECO:0000256" key="10">
    <source>
        <dbReference type="PROSITE-ProRule" id="PRU10144"/>
    </source>
</evidence>
<feature type="signal peptide" evidence="13">
    <location>
        <begin position="1"/>
        <end position="35"/>
    </location>
</feature>
<proteinExistence type="inferred from homology"/>
<keyword evidence="7 9" id="KW-0472">Membrane</keyword>
<name>A0ABW3UA10_9GAMM</name>
<comment type="subcellular location">
    <subcellularLocation>
        <location evidence="1 9">Cell outer membrane</location>
        <topology evidence="1 9">Multi-pass membrane protein</topology>
    </subcellularLocation>
</comment>